<reference evidence="2" key="1">
    <citation type="submission" date="2019-06" db="EMBL/GenBank/DDBJ databases">
        <authorList>
            <person name="Le Quere A."/>
            <person name="Colella S."/>
        </authorList>
    </citation>
    <scope>NUCLEOTIDE SEQUENCE</scope>
    <source>
        <strain evidence="2">EmedicaeMD41</strain>
    </source>
</reference>
<feature type="compositionally biased region" description="Basic and acidic residues" evidence="1">
    <location>
        <begin position="26"/>
        <end position="37"/>
    </location>
</feature>
<evidence type="ECO:0000313" key="2">
    <source>
        <dbReference type="EMBL" id="VTZ65601.1"/>
    </source>
</evidence>
<proteinExistence type="predicted"/>
<sequence length="43" mass="4813">MADWRNRESAGLRRFQVGRPENMDVIDSKEVEGDAGGKPHTLS</sequence>
<dbReference type="EMBL" id="CABFNB010000161">
    <property type="protein sequence ID" value="VTZ65601.1"/>
    <property type="molecule type" value="Genomic_DNA"/>
</dbReference>
<feature type="region of interest" description="Disordered" evidence="1">
    <location>
        <begin position="1"/>
        <end position="43"/>
    </location>
</feature>
<dbReference type="AlphaFoldDB" id="A0A508X7Q2"/>
<name>A0A508X7Q2_9HYPH</name>
<gene>
    <name evidence="2" type="ORF">EMEDMD4_90093</name>
</gene>
<evidence type="ECO:0000256" key="1">
    <source>
        <dbReference type="SAM" id="MobiDB-lite"/>
    </source>
</evidence>
<dbReference type="Proteomes" id="UP000507954">
    <property type="component" value="Unassembled WGS sequence"/>
</dbReference>
<protein>
    <submittedName>
        <fullName evidence="2">Uncharacterized protein</fullName>
    </submittedName>
</protein>
<accession>A0A508X7Q2</accession>
<feature type="compositionally biased region" description="Basic and acidic residues" evidence="1">
    <location>
        <begin position="1"/>
        <end position="11"/>
    </location>
</feature>
<organism evidence="2">
    <name type="scientific">Sinorhizobium medicae</name>
    <dbReference type="NCBI Taxonomy" id="110321"/>
    <lineage>
        <taxon>Bacteria</taxon>
        <taxon>Pseudomonadati</taxon>
        <taxon>Pseudomonadota</taxon>
        <taxon>Alphaproteobacteria</taxon>
        <taxon>Hyphomicrobiales</taxon>
        <taxon>Rhizobiaceae</taxon>
        <taxon>Sinorhizobium/Ensifer group</taxon>
        <taxon>Sinorhizobium</taxon>
    </lineage>
</organism>